<gene>
    <name evidence="2" type="primary">treA</name>
    <name evidence="2" type="ORF">D7S86_19080</name>
</gene>
<dbReference type="Gene3D" id="1.50.10.10">
    <property type="match status" value="1"/>
</dbReference>
<protein>
    <submittedName>
        <fullName evidence="2">Alpha,alpha-trehalase</fullName>
        <ecNumber evidence="2">3.2.1.28</ecNumber>
    </submittedName>
</protein>
<evidence type="ECO:0000256" key="1">
    <source>
        <dbReference type="SAM" id="SignalP"/>
    </source>
</evidence>
<accession>A0A494XRT5</accession>
<evidence type="ECO:0000313" key="3">
    <source>
        <dbReference type="Proteomes" id="UP000270342"/>
    </source>
</evidence>
<dbReference type="InterPro" id="IPR012341">
    <property type="entry name" value="6hp_glycosidase-like_sf"/>
</dbReference>
<dbReference type="InterPro" id="IPR001661">
    <property type="entry name" value="Glyco_hydro_37"/>
</dbReference>
<dbReference type="EMBL" id="RBZU01000009">
    <property type="protein sequence ID" value="RKP50233.1"/>
    <property type="molecule type" value="Genomic_DNA"/>
</dbReference>
<dbReference type="GO" id="GO:0004555">
    <property type="term" value="F:alpha,alpha-trehalase activity"/>
    <property type="evidence" value="ECO:0007669"/>
    <property type="project" value="UniProtKB-EC"/>
</dbReference>
<dbReference type="Pfam" id="PF01204">
    <property type="entry name" value="Trehalase"/>
    <property type="match status" value="1"/>
</dbReference>
<keyword evidence="2" id="KW-0378">Hydrolase</keyword>
<dbReference type="SUPFAM" id="SSF48208">
    <property type="entry name" value="Six-hairpin glycosidases"/>
    <property type="match status" value="1"/>
</dbReference>
<sequence>MPSTEGTMIRPLSARALLCPLLLVVCCTTHASSEPSTSTPPPPPSVLYGPLFAAVQNARLFSDERTFADMAPVGTPDRIVSGFERMKSQRGFNLGSFVFEHFLPPRRARPPAPADPRIAIDDHIDALWTELARPADLPSSPDASWIAVPRPYLAPSPRFDDVRYWESYFVMLGLDADGRRAQVDDQIDDIAALIDRFGYMPASNRTYDLSHSGPPFFSLMVDLVARHEGPAAYVRYRPALEREYAYWMDGASQLPSDTAWRRAIRLSDGTVLNRYWDDRAAPRDTSYRSDLLLASHAGSPFGKRAESLFRNLRAADESGWALSSRWVADGQHVATLRTTSLVPVDLNALLYHLEVTLARGYRETGDRAHAENLLLRAAQRKAAIERLMWDPKIDAFADLDWTSGKLTHILTAATVYPLFLRTATPSQAAAVAQTVRDALLAKGGVMTTTIRSPWSWDAPYGWAPIQWMAVTGFNQYHFADLARTIAKRWVQTSLDTYAQTGRLSERYDVVDPSRNAALIANELSAETGAPSVVHGVGWSAGVLRAMLAAYPEIASTHTRGPDPRLTH</sequence>
<dbReference type="Proteomes" id="UP000270342">
    <property type="component" value="Unassembled WGS sequence"/>
</dbReference>
<dbReference type="PRINTS" id="PR00744">
    <property type="entry name" value="GLHYDRLASE37"/>
</dbReference>
<keyword evidence="2" id="KW-0326">Glycosidase</keyword>
<dbReference type="PANTHER" id="PTHR23403">
    <property type="entry name" value="TREHALASE"/>
    <property type="match status" value="1"/>
</dbReference>
<keyword evidence="1" id="KW-0732">Signal</keyword>
<proteinExistence type="predicted"/>
<organism evidence="2 3">
    <name type="scientific">Pararobbsia silviterrae</name>
    <dbReference type="NCBI Taxonomy" id="1792498"/>
    <lineage>
        <taxon>Bacteria</taxon>
        <taxon>Pseudomonadati</taxon>
        <taxon>Pseudomonadota</taxon>
        <taxon>Betaproteobacteria</taxon>
        <taxon>Burkholderiales</taxon>
        <taxon>Burkholderiaceae</taxon>
        <taxon>Pararobbsia</taxon>
    </lineage>
</organism>
<dbReference type="PANTHER" id="PTHR23403:SF1">
    <property type="entry name" value="TREHALASE"/>
    <property type="match status" value="1"/>
</dbReference>
<dbReference type="AlphaFoldDB" id="A0A494XRT5"/>
<name>A0A494XRT5_9BURK</name>
<feature type="signal peptide" evidence="1">
    <location>
        <begin position="1"/>
        <end position="31"/>
    </location>
</feature>
<dbReference type="EC" id="3.2.1.28" evidence="2"/>
<keyword evidence="3" id="KW-1185">Reference proteome</keyword>
<dbReference type="GO" id="GO:0005993">
    <property type="term" value="P:trehalose catabolic process"/>
    <property type="evidence" value="ECO:0007669"/>
    <property type="project" value="TreeGrafter"/>
</dbReference>
<comment type="caution">
    <text evidence="2">The sequence shown here is derived from an EMBL/GenBank/DDBJ whole genome shotgun (WGS) entry which is preliminary data.</text>
</comment>
<reference evidence="2 3" key="1">
    <citation type="submission" date="2018-10" db="EMBL/GenBank/DDBJ databases">
        <title>Robbsia sp. DHC34, isolated from soil.</title>
        <authorList>
            <person name="Gao Z.-H."/>
            <person name="Qiu L.-H."/>
        </authorList>
    </citation>
    <scope>NUCLEOTIDE SEQUENCE [LARGE SCALE GENOMIC DNA]</scope>
    <source>
        <strain evidence="2 3">DHC34</strain>
    </source>
</reference>
<evidence type="ECO:0000313" key="2">
    <source>
        <dbReference type="EMBL" id="RKP50233.1"/>
    </source>
</evidence>
<dbReference type="InterPro" id="IPR008928">
    <property type="entry name" value="6-hairpin_glycosidase_sf"/>
</dbReference>
<feature type="chain" id="PRO_5019831314" evidence="1">
    <location>
        <begin position="32"/>
        <end position="567"/>
    </location>
</feature>